<gene>
    <name evidence="3" type="ordered locus">Caur_0618</name>
</gene>
<dbReference type="eggNOG" id="COG1943">
    <property type="taxonomic scope" value="Bacteria"/>
</dbReference>
<reference evidence="4" key="1">
    <citation type="journal article" date="2011" name="BMC Genomics">
        <title>Complete genome sequence of the filamentous anoxygenic phototrophic bacterium Chloroflexus aurantiacus.</title>
        <authorList>
            <person name="Tang K.H."/>
            <person name="Barry K."/>
            <person name="Chertkov O."/>
            <person name="Dalin E."/>
            <person name="Han C.S."/>
            <person name="Hauser L.J."/>
            <person name="Honchak B.M."/>
            <person name="Karbach L.E."/>
            <person name="Land M.L."/>
            <person name="Lapidus A."/>
            <person name="Larimer F.W."/>
            <person name="Mikhailova N."/>
            <person name="Pitluck S."/>
            <person name="Pierson B.K."/>
            <person name="Blankenship R.E."/>
        </authorList>
    </citation>
    <scope>NUCLEOTIDE SEQUENCE [LARGE SCALE GENOMIC DNA]</scope>
    <source>
        <strain evidence="4">ATCC 29366 / DSM 635 / J-10-fl</strain>
    </source>
</reference>
<dbReference type="GO" id="GO:0043565">
    <property type="term" value="F:sequence-specific DNA binding"/>
    <property type="evidence" value="ECO:0000318"/>
    <property type="project" value="GO_Central"/>
</dbReference>
<feature type="domain" description="Transposase IS200-like" evidence="2">
    <location>
        <begin position="20"/>
        <end position="167"/>
    </location>
</feature>
<dbReference type="GO" id="GO:0004803">
    <property type="term" value="F:transposase activity"/>
    <property type="evidence" value="ECO:0007669"/>
    <property type="project" value="InterPro"/>
</dbReference>
<dbReference type="KEGG" id="cau:Caur_0618"/>
<accession>A9WEU9</accession>
<evidence type="ECO:0000313" key="4">
    <source>
        <dbReference type="Proteomes" id="UP000002008"/>
    </source>
</evidence>
<dbReference type="Gene3D" id="3.30.70.1290">
    <property type="entry name" value="Transposase IS200-like"/>
    <property type="match status" value="1"/>
</dbReference>
<dbReference type="SUPFAM" id="SSF143422">
    <property type="entry name" value="Transposase IS200-like"/>
    <property type="match status" value="1"/>
</dbReference>
<dbReference type="GO" id="GO:0006313">
    <property type="term" value="P:DNA transposition"/>
    <property type="evidence" value="ECO:0007669"/>
    <property type="project" value="InterPro"/>
</dbReference>
<protein>
    <recommendedName>
        <fullName evidence="2">Transposase IS200-like domain-containing protein</fullName>
    </recommendedName>
</protein>
<proteinExistence type="predicted"/>
<dbReference type="EMBL" id="CP000909">
    <property type="protein sequence ID" value="ABY33858.1"/>
    <property type="molecule type" value="Genomic_DNA"/>
</dbReference>
<organism evidence="3 4">
    <name type="scientific">Chloroflexus aurantiacus (strain ATCC 29366 / DSM 635 / J-10-fl)</name>
    <dbReference type="NCBI Taxonomy" id="324602"/>
    <lineage>
        <taxon>Bacteria</taxon>
        <taxon>Bacillati</taxon>
        <taxon>Chloroflexota</taxon>
        <taxon>Chloroflexia</taxon>
        <taxon>Chloroflexales</taxon>
        <taxon>Chloroflexineae</taxon>
        <taxon>Chloroflexaceae</taxon>
        <taxon>Chloroflexus</taxon>
    </lineage>
</organism>
<evidence type="ECO:0000259" key="2">
    <source>
        <dbReference type="SMART" id="SM01321"/>
    </source>
</evidence>
<dbReference type="HOGENOM" id="CLU_101329_0_0_0"/>
<dbReference type="Proteomes" id="UP000002008">
    <property type="component" value="Chromosome"/>
</dbReference>
<dbReference type="AlphaFoldDB" id="A9WEU9"/>
<feature type="region of interest" description="Disordered" evidence="1">
    <location>
        <begin position="95"/>
        <end position="123"/>
    </location>
</feature>
<dbReference type="EnsemblBacteria" id="ABY33858">
    <property type="protein sequence ID" value="ABY33858"/>
    <property type="gene ID" value="Caur_0618"/>
</dbReference>
<dbReference type="InterPro" id="IPR036515">
    <property type="entry name" value="Transposase_17_sf"/>
</dbReference>
<dbReference type="SMART" id="SM01321">
    <property type="entry name" value="Y1_Tnp"/>
    <property type="match status" value="1"/>
</dbReference>
<dbReference type="InterPro" id="IPR002686">
    <property type="entry name" value="Transposase_17"/>
</dbReference>
<dbReference type="InParanoid" id="A9WEU9"/>
<sequence length="168" mass="18217">MSYTPTYHRRSIRLKGYDYAQPGAYFVTICTQNRECLFGEVVDGAMRLNALGEIVQRTWCDLPNHVDGVVLDALVVMPNHVHGIIMIVGAGSKPAPPESASTEPVPTTPAPPEFAPSSTSAKRQGLPEIVRQFKTFSARRIAALRCTGMCVGVPHGSTNIRLIGVLQT</sequence>
<keyword evidence="4" id="KW-1185">Reference proteome</keyword>
<name>A9WEU9_CHLAA</name>
<evidence type="ECO:0000313" key="3">
    <source>
        <dbReference type="EMBL" id="ABY33858.1"/>
    </source>
</evidence>
<dbReference type="PANTHER" id="PTHR36966">
    <property type="entry name" value="REP-ASSOCIATED TYROSINE TRANSPOSASE"/>
    <property type="match status" value="1"/>
</dbReference>
<dbReference type="GO" id="GO:0006310">
    <property type="term" value="P:DNA recombination"/>
    <property type="evidence" value="ECO:0000318"/>
    <property type="project" value="GO_Central"/>
</dbReference>
<dbReference type="PANTHER" id="PTHR36966:SF1">
    <property type="entry name" value="REP-ASSOCIATED TYROSINE TRANSPOSASE"/>
    <property type="match status" value="1"/>
</dbReference>
<evidence type="ECO:0000256" key="1">
    <source>
        <dbReference type="SAM" id="MobiDB-lite"/>
    </source>
</evidence>
<dbReference type="InterPro" id="IPR052715">
    <property type="entry name" value="RAYT_transposase"/>
</dbReference>